<name>A0A562QEG6_9BACI</name>
<dbReference type="UniPathway" id="UPA00098">
    <property type="reaction ID" value="UER00361"/>
</dbReference>
<keyword evidence="6" id="KW-0028">Amino-acid biosynthesis</keyword>
<dbReference type="FunFam" id="1.10.3730.10:FF:000001">
    <property type="entry name" value="Pyrroline-5-carboxylate reductase"/>
    <property type="match status" value="1"/>
</dbReference>
<dbReference type="Gene3D" id="3.40.50.720">
    <property type="entry name" value="NAD(P)-binding Rossmann-like Domain"/>
    <property type="match status" value="1"/>
</dbReference>
<dbReference type="PANTHER" id="PTHR11645">
    <property type="entry name" value="PYRROLINE-5-CARBOXYLATE REDUCTASE"/>
    <property type="match status" value="1"/>
</dbReference>
<dbReference type="GO" id="GO:0004735">
    <property type="term" value="F:pyrroline-5-carboxylate reductase activity"/>
    <property type="evidence" value="ECO:0007669"/>
    <property type="project" value="UniProtKB-UniRule"/>
</dbReference>
<dbReference type="EMBL" id="VLKZ01000009">
    <property type="protein sequence ID" value="TWI54436.1"/>
    <property type="molecule type" value="Genomic_DNA"/>
</dbReference>
<comment type="catalytic activity">
    <reaction evidence="6">
        <text>L-proline + NAD(+) = (S)-1-pyrroline-5-carboxylate + NADH + 2 H(+)</text>
        <dbReference type="Rhea" id="RHEA:14105"/>
        <dbReference type="ChEBI" id="CHEBI:15378"/>
        <dbReference type="ChEBI" id="CHEBI:17388"/>
        <dbReference type="ChEBI" id="CHEBI:57540"/>
        <dbReference type="ChEBI" id="CHEBI:57945"/>
        <dbReference type="ChEBI" id="CHEBI:60039"/>
        <dbReference type="EC" id="1.5.1.2"/>
    </reaction>
</comment>
<comment type="caution">
    <text evidence="11">The sequence shown here is derived from an EMBL/GenBank/DDBJ whole genome shotgun (WGS) entry which is preliminary data.</text>
</comment>
<evidence type="ECO:0000256" key="1">
    <source>
        <dbReference type="ARBA" id="ARBA00005525"/>
    </source>
</evidence>
<keyword evidence="3 6" id="KW-0521">NADP</keyword>
<keyword evidence="4 6" id="KW-0560">Oxidoreductase</keyword>
<dbReference type="InterPro" id="IPR029036">
    <property type="entry name" value="P5CR_dimer"/>
</dbReference>
<organism evidence="11 12">
    <name type="scientific">Halalkalibacter nanhaiisediminis</name>
    <dbReference type="NCBI Taxonomy" id="688079"/>
    <lineage>
        <taxon>Bacteria</taxon>
        <taxon>Bacillati</taxon>
        <taxon>Bacillota</taxon>
        <taxon>Bacilli</taxon>
        <taxon>Bacillales</taxon>
        <taxon>Bacillaceae</taxon>
        <taxon>Halalkalibacter</taxon>
    </lineage>
</organism>
<dbReference type="InterPro" id="IPR008927">
    <property type="entry name" value="6-PGluconate_DH-like_C_sf"/>
</dbReference>
<dbReference type="EC" id="1.5.1.2" evidence="6 7"/>
<evidence type="ECO:0000313" key="12">
    <source>
        <dbReference type="Proteomes" id="UP000315711"/>
    </source>
</evidence>
<protein>
    <recommendedName>
        <fullName evidence="6 7">Pyrroline-5-carboxylate reductase</fullName>
        <shortName evidence="6">P5C reductase</shortName>
        <shortName evidence="6">P5CR</shortName>
        <ecNumber evidence="6 7">1.5.1.2</ecNumber>
    </recommendedName>
    <alternativeName>
        <fullName evidence="6">PCA reductase</fullName>
    </alternativeName>
</protein>
<evidence type="ECO:0000313" key="11">
    <source>
        <dbReference type="EMBL" id="TWI54436.1"/>
    </source>
</evidence>
<dbReference type="InterPro" id="IPR028939">
    <property type="entry name" value="P5C_Rdtase_cat_N"/>
</dbReference>
<comment type="subcellular location">
    <subcellularLocation>
        <location evidence="6">Cytoplasm</location>
    </subcellularLocation>
</comment>
<accession>A0A562QEG6</accession>
<dbReference type="Gene3D" id="1.10.3730.10">
    <property type="entry name" value="ProC C-terminal domain-like"/>
    <property type="match status" value="1"/>
</dbReference>
<comment type="pathway">
    <text evidence="6">Amino-acid biosynthesis; L-proline biosynthesis; L-proline from L-glutamate 5-semialdehyde: step 1/1.</text>
</comment>
<reference evidence="11 12" key="1">
    <citation type="journal article" date="2015" name="Stand. Genomic Sci.">
        <title>Genomic Encyclopedia of Bacterial and Archaeal Type Strains, Phase III: the genomes of soil and plant-associated and newly described type strains.</title>
        <authorList>
            <person name="Whitman W.B."/>
            <person name="Woyke T."/>
            <person name="Klenk H.P."/>
            <person name="Zhou Y."/>
            <person name="Lilburn T.G."/>
            <person name="Beck B.J."/>
            <person name="De Vos P."/>
            <person name="Vandamme P."/>
            <person name="Eisen J.A."/>
            <person name="Garrity G."/>
            <person name="Hugenholtz P."/>
            <person name="Kyrpides N.C."/>
        </authorList>
    </citation>
    <scope>NUCLEOTIDE SEQUENCE [LARGE SCALE GENOMIC DNA]</scope>
    <source>
        <strain evidence="11 12">CGMCC 1.10116</strain>
    </source>
</reference>
<evidence type="ECO:0000259" key="9">
    <source>
        <dbReference type="Pfam" id="PF03807"/>
    </source>
</evidence>
<keyword evidence="6" id="KW-0963">Cytoplasm</keyword>
<dbReference type="Pfam" id="PF03807">
    <property type="entry name" value="F420_oxidored"/>
    <property type="match status" value="1"/>
</dbReference>
<keyword evidence="2 6" id="KW-0641">Proline biosynthesis</keyword>
<dbReference type="SUPFAM" id="SSF51735">
    <property type="entry name" value="NAD(P)-binding Rossmann-fold domains"/>
    <property type="match status" value="1"/>
</dbReference>
<dbReference type="InterPro" id="IPR000304">
    <property type="entry name" value="Pyrroline-COOH_reductase"/>
</dbReference>
<dbReference type="RefSeq" id="WP_144451232.1">
    <property type="nucleotide sequence ID" value="NZ_VLKZ01000009.1"/>
</dbReference>
<comment type="similarity">
    <text evidence="1 6">Belongs to the pyrroline-5-carboxylate reductase family.</text>
</comment>
<dbReference type="GO" id="GO:0005737">
    <property type="term" value="C:cytoplasm"/>
    <property type="evidence" value="ECO:0007669"/>
    <property type="project" value="UniProtKB-SubCell"/>
</dbReference>
<dbReference type="GO" id="GO:0055129">
    <property type="term" value="P:L-proline biosynthetic process"/>
    <property type="evidence" value="ECO:0007669"/>
    <property type="project" value="UniProtKB-UniRule"/>
</dbReference>
<evidence type="ECO:0000256" key="6">
    <source>
        <dbReference type="HAMAP-Rule" id="MF_01925"/>
    </source>
</evidence>
<feature type="binding site" evidence="8">
    <location>
        <begin position="70"/>
        <end position="73"/>
    </location>
    <ligand>
        <name>NADP(+)</name>
        <dbReference type="ChEBI" id="CHEBI:58349"/>
    </ligand>
</feature>
<proteinExistence type="inferred from homology"/>
<dbReference type="NCBIfam" id="TIGR00112">
    <property type="entry name" value="proC"/>
    <property type="match status" value="1"/>
</dbReference>
<comment type="function">
    <text evidence="5 6">Catalyzes the reduction of 1-pyrroline-5-carboxylate (PCA) to L-proline.</text>
</comment>
<dbReference type="Pfam" id="PF14748">
    <property type="entry name" value="P5CR_dimer"/>
    <property type="match status" value="1"/>
</dbReference>
<dbReference type="HAMAP" id="MF_01925">
    <property type="entry name" value="P5C_reductase"/>
    <property type="match status" value="1"/>
</dbReference>
<evidence type="ECO:0000256" key="7">
    <source>
        <dbReference type="NCBIfam" id="TIGR00112"/>
    </source>
</evidence>
<evidence type="ECO:0000259" key="10">
    <source>
        <dbReference type="Pfam" id="PF14748"/>
    </source>
</evidence>
<evidence type="ECO:0000256" key="4">
    <source>
        <dbReference type="ARBA" id="ARBA00023002"/>
    </source>
</evidence>
<sequence length="267" mass="28302">MNNVHILFIGAGRMAEAIFSGILTHQPEIMITVSNQSNSAHLDLLQSNYPIQTTSSWTEVIDQVDVILLACPPGAHSEVLQKMSLLLKKGQLVVTVAAGIGPSKLEAALPKGTPVAWLMPNTAADVGKSMSIYAYGSAITDTHRNIFEKVVSAIGPSEELSEEQVHNLTAVTGSAPAFLYSFVEALEQTATKYGLTAEQARKLVIEMVIGSAAMLAKHRDPAKLREQVTSPGGATAAGLTSLANDQFSDSIIRAIHATNARAKELGS</sequence>
<comment type="catalytic activity">
    <reaction evidence="6">
        <text>L-proline + NADP(+) = (S)-1-pyrroline-5-carboxylate + NADPH + 2 H(+)</text>
        <dbReference type="Rhea" id="RHEA:14109"/>
        <dbReference type="ChEBI" id="CHEBI:15378"/>
        <dbReference type="ChEBI" id="CHEBI:17388"/>
        <dbReference type="ChEBI" id="CHEBI:57783"/>
        <dbReference type="ChEBI" id="CHEBI:58349"/>
        <dbReference type="ChEBI" id="CHEBI:60039"/>
        <dbReference type="EC" id="1.5.1.2"/>
    </reaction>
</comment>
<evidence type="ECO:0000256" key="2">
    <source>
        <dbReference type="ARBA" id="ARBA00022650"/>
    </source>
</evidence>
<feature type="binding site" evidence="8">
    <location>
        <begin position="9"/>
        <end position="14"/>
    </location>
    <ligand>
        <name>NADP(+)</name>
        <dbReference type="ChEBI" id="CHEBI:58349"/>
    </ligand>
</feature>
<keyword evidence="12" id="KW-1185">Reference proteome</keyword>
<dbReference type="Proteomes" id="UP000315711">
    <property type="component" value="Unassembled WGS sequence"/>
</dbReference>
<feature type="domain" description="Pyrroline-5-carboxylate reductase dimerisation" evidence="10">
    <location>
        <begin position="162"/>
        <end position="265"/>
    </location>
</feature>
<dbReference type="PIRSF" id="PIRSF000193">
    <property type="entry name" value="Pyrrol-5-carb_rd"/>
    <property type="match status" value="1"/>
</dbReference>
<dbReference type="InterPro" id="IPR036291">
    <property type="entry name" value="NAD(P)-bd_dom_sf"/>
</dbReference>
<evidence type="ECO:0000256" key="8">
    <source>
        <dbReference type="PIRSR" id="PIRSR000193-1"/>
    </source>
</evidence>
<dbReference type="SUPFAM" id="SSF48179">
    <property type="entry name" value="6-phosphogluconate dehydrogenase C-terminal domain-like"/>
    <property type="match status" value="1"/>
</dbReference>
<dbReference type="AlphaFoldDB" id="A0A562QEG6"/>
<feature type="domain" description="Pyrroline-5-carboxylate reductase catalytic N-terminal" evidence="9">
    <location>
        <begin position="6"/>
        <end position="99"/>
    </location>
</feature>
<dbReference type="PANTHER" id="PTHR11645:SF49">
    <property type="entry name" value="PYRROLINE-5-CARBOXYLATE REDUCTASE 1"/>
    <property type="match status" value="1"/>
</dbReference>
<gene>
    <name evidence="6" type="primary">proC</name>
    <name evidence="11" type="ORF">IQ10_02988</name>
</gene>
<evidence type="ECO:0000256" key="3">
    <source>
        <dbReference type="ARBA" id="ARBA00022857"/>
    </source>
</evidence>
<dbReference type="OrthoDB" id="9805754at2"/>
<evidence type="ECO:0000256" key="5">
    <source>
        <dbReference type="ARBA" id="ARBA00058118"/>
    </source>
</evidence>